<accession>A0ACB8T7P1</accession>
<organism evidence="1 2">
    <name type="scientific">Artomyces pyxidatus</name>
    <dbReference type="NCBI Taxonomy" id="48021"/>
    <lineage>
        <taxon>Eukaryota</taxon>
        <taxon>Fungi</taxon>
        <taxon>Dikarya</taxon>
        <taxon>Basidiomycota</taxon>
        <taxon>Agaricomycotina</taxon>
        <taxon>Agaricomycetes</taxon>
        <taxon>Russulales</taxon>
        <taxon>Auriscalpiaceae</taxon>
        <taxon>Artomyces</taxon>
    </lineage>
</organism>
<dbReference type="Proteomes" id="UP000814140">
    <property type="component" value="Unassembled WGS sequence"/>
</dbReference>
<dbReference type="EMBL" id="MU277200">
    <property type="protein sequence ID" value="KAI0064151.1"/>
    <property type="molecule type" value="Genomic_DNA"/>
</dbReference>
<proteinExistence type="predicted"/>
<name>A0ACB8T7P1_9AGAM</name>
<evidence type="ECO:0000313" key="2">
    <source>
        <dbReference type="Proteomes" id="UP000814140"/>
    </source>
</evidence>
<keyword evidence="2" id="KW-1185">Reference proteome</keyword>
<comment type="caution">
    <text evidence="1">The sequence shown here is derived from an EMBL/GenBank/DDBJ whole genome shotgun (WGS) entry which is preliminary data.</text>
</comment>
<reference evidence="1" key="2">
    <citation type="journal article" date="2022" name="New Phytol.">
        <title>Evolutionary transition to the ectomycorrhizal habit in the genomes of a hyperdiverse lineage of mushroom-forming fungi.</title>
        <authorList>
            <person name="Looney B."/>
            <person name="Miyauchi S."/>
            <person name="Morin E."/>
            <person name="Drula E."/>
            <person name="Courty P.E."/>
            <person name="Kohler A."/>
            <person name="Kuo A."/>
            <person name="LaButti K."/>
            <person name="Pangilinan J."/>
            <person name="Lipzen A."/>
            <person name="Riley R."/>
            <person name="Andreopoulos W."/>
            <person name="He G."/>
            <person name="Johnson J."/>
            <person name="Nolan M."/>
            <person name="Tritt A."/>
            <person name="Barry K.W."/>
            <person name="Grigoriev I.V."/>
            <person name="Nagy L.G."/>
            <person name="Hibbett D."/>
            <person name="Henrissat B."/>
            <person name="Matheny P.B."/>
            <person name="Labbe J."/>
            <person name="Martin F.M."/>
        </authorList>
    </citation>
    <scope>NUCLEOTIDE SEQUENCE</scope>
    <source>
        <strain evidence="1">HHB10654</strain>
    </source>
</reference>
<evidence type="ECO:0000313" key="1">
    <source>
        <dbReference type="EMBL" id="KAI0064151.1"/>
    </source>
</evidence>
<reference evidence="1" key="1">
    <citation type="submission" date="2021-03" db="EMBL/GenBank/DDBJ databases">
        <authorList>
            <consortium name="DOE Joint Genome Institute"/>
            <person name="Ahrendt S."/>
            <person name="Looney B.P."/>
            <person name="Miyauchi S."/>
            <person name="Morin E."/>
            <person name="Drula E."/>
            <person name="Courty P.E."/>
            <person name="Chicoki N."/>
            <person name="Fauchery L."/>
            <person name="Kohler A."/>
            <person name="Kuo A."/>
            <person name="Labutti K."/>
            <person name="Pangilinan J."/>
            <person name="Lipzen A."/>
            <person name="Riley R."/>
            <person name="Andreopoulos W."/>
            <person name="He G."/>
            <person name="Johnson J."/>
            <person name="Barry K.W."/>
            <person name="Grigoriev I.V."/>
            <person name="Nagy L."/>
            <person name="Hibbett D."/>
            <person name="Henrissat B."/>
            <person name="Matheny P.B."/>
            <person name="Labbe J."/>
            <person name="Martin F."/>
        </authorList>
    </citation>
    <scope>NUCLEOTIDE SEQUENCE</scope>
    <source>
        <strain evidence="1">HHB10654</strain>
    </source>
</reference>
<sequence>MNYLPPLQLQLSTAPLSEKTDYEPPCYSPSEEAPCYSVDPGPNEQLLASTSRLRRPPPTGIFTCSSNSIAIALREQEDSAVYPTYGRHGLLSGNVGLQCTEDVRSVSLKIMGRLALTVSDGASHELTFLCSTHTIWRADSTTPVCPSMLAFEVFLPRGYHEAGRARSLPPSYEGTFSGTSDMYVRCHYSLTVSVTKSSKLSIWKPQKKLVVPFLYRPRTRPCQPILPCPFPFFSSIKSLPEEWFQVVSSMEVHRNSTLEPIDCHLFIPAVQAYAVTDAVPFYLQLRARPASLHAFMHTTVPSSPKLKRSRSNLDPASKPVVRVFLLREVSAVIRGQHSCRTAVLGEGTLRSLPPGDASTSSPLRPPVDGCGTLDYEGEVKCTSDVEVASFTVGRFVVRDFIVLSLAPPNPATSPLKEHQHQHPIKLCTDSFIETTGVLDDRLVIS</sequence>
<gene>
    <name evidence="1" type="ORF">BV25DRAFT_1823719</name>
</gene>
<protein>
    <submittedName>
        <fullName evidence="1">Uncharacterized protein</fullName>
    </submittedName>
</protein>